<feature type="binding site" evidence="5">
    <location>
        <position position="426"/>
    </location>
    <ligand>
        <name>dimethylallyl diphosphate</name>
        <dbReference type="ChEBI" id="CHEBI:57623"/>
    </ligand>
</feature>
<feature type="binding site" evidence="5">
    <location>
        <position position="216"/>
    </location>
    <ligand>
        <name>[4Fe-4S] cluster</name>
        <dbReference type="ChEBI" id="CHEBI:49883"/>
    </ligand>
</feature>
<dbReference type="GO" id="GO:0051539">
    <property type="term" value="F:4 iron, 4 sulfur cluster binding"/>
    <property type="evidence" value="ECO:0007669"/>
    <property type="project" value="UniProtKB-UniRule"/>
</dbReference>
<feature type="binding site" evidence="5">
    <location>
        <position position="398"/>
    </location>
    <ligand>
        <name>[4Fe-4S] cluster</name>
        <dbReference type="ChEBI" id="CHEBI:49883"/>
    </ligand>
</feature>
<gene>
    <name evidence="5" type="primary">ispH</name>
    <name evidence="7" type="ORF">SAMN05421678_10324</name>
</gene>
<evidence type="ECO:0000256" key="3">
    <source>
        <dbReference type="ARBA" id="ARBA00023004"/>
    </source>
</evidence>
<feature type="binding site" evidence="5">
    <location>
        <position position="278"/>
    </location>
    <ligand>
        <name>isopentenyl diphosphate</name>
        <dbReference type="ChEBI" id="CHEBI:128769"/>
    </ligand>
</feature>
<comment type="catalytic activity">
    <reaction evidence="5">
        <text>dimethylallyl diphosphate + 2 oxidized [2Fe-2S]-[ferredoxin] + H2O = (2E)-4-hydroxy-3-methylbut-2-enyl diphosphate + 2 reduced [2Fe-2S]-[ferredoxin] + 2 H(+)</text>
        <dbReference type="Rhea" id="RHEA:24825"/>
        <dbReference type="Rhea" id="RHEA-COMP:10000"/>
        <dbReference type="Rhea" id="RHEA-COMP:10001"/>
        <dbReference type="ChEBI" id="CHEBI:15377"/>
        <dbReference type="ChEBI" id="CHEBI:15378"/>
        <dbReference type="ChEBI" id="CHEBI:33737"/>
        <dbReference type="ChEBI" id="CHEBI:33738"/>
        <dbReference type="ChEBI" id="CHEBI:57623"/>
        <dbReference type="ChEBI" id="CHEBI:128753"/>
        <dbReference type="EC" id="1.17.7.4"/>
    </reaction>
</comment>
<keyword evidence="5" id="KW-0414">Isoprene biosynthesis</keyword>
<proteinExistence type="inferred from homology"/>
<feature type="binding site" evidence="5">
    <location>
        <position position="427"/>
    </location>
    <ligand>
        <name>isopentenyl diphosphate</name>
        <dbReference type="ChEBI" id="CHEBI:128769"/>
    </ligand>
</feature>
<dbReference type="UniPathway" id="UPA00056">
    <property type="reaction ID" value="UER00097"/>
</dbReference>
<name>A0A1I2MY12_9ACTN</name>
<comment type="catalytic activity">
    <reaction evidence="5">
        <text>isopentenyl diphosphate + 2 oxidized [2Fe-2S]-[ferredoxin] + H2O = (2E)-4-hydroxy-3-methylbut-2-enyl diphosphate + 2 reduced [2Fe-2S]-[ferredoxin] + 2 H(+)</text>
        <dbReference type="Rhea" id="RHEA:24488"/>
        <dbReference type="Rhea" id="RHEA-COMP:10000"/>
        <dbReference type="Rhea" id="RHEA-COMP:10001"/>
        <dbReference type="ChEBI" id="CHEBI:15377"/>
        <dbReference type="ChEBI" id="CHEBI:15378"/>
        <dbReference type="ChEBI" id="CHEBI:33737"/>
        <dbReference type="ChEBI" id="CHEBI:33738"/>
        <dbReference type="ChEBI" id="CHEBI:128753"/>
        <dbReference type="ChEBI" id="CHEBI:128769"/>
        <dbReference type="EC" id="1.17.7.4"/>
    </reaction>
</comment>
<feature type="active site" description="Proton donor" evidence="5">
    <location>
        <position position="330"/>
    </location>
</feature>
<dbReference type="GO" id="GO:0046872">
    <property type="term" value="F:metal ion binding"/>
    <property type="evidence" value="ECO:0007669"/>
    <property type="project" value="UniProtKB-KW"/>
</dbReference>
<keyword evidence="2 5" id="KW-0479">Metal-binding</keyword>
<dbReference type="Pfam" id="PF01048">
    <property type="entry name" value="PNP_UDP_1"/>
    <property type="match status" value="1"/>
</dbReference>
<reference evidence="7 8" key="1">
    <citation type="submission" date="2016-10" db="EMBL/GenBank/DDBJ databases">
        <authorList>
            <person name="de Groot N.N."/>
        </authorList>
    </citation>
    <scope>NUCLEOTIDE SEQUENCE [LARGE SCALE GENOMIC DNA]</scope>
    <source>
        <strain evidence="7 8">CPCC 202808</strain>
    </source>
</reference>
<sequence length="512" mass="53012">MRGAAMAAEFALCAPTRLETAAVRRGLPAGTTSATLLRTGMGRRHAERAAHLLAHTGRPPSGVLVTGVAGALDPGLAPGDVVVATEVRAGERVVACPSAPLLAARLARIGLTVRTGPVVSRDHLVSGAARTPLRDSGALAVDLESGWLAAGLPASTATACVRVVADPATGALWRPVTLAHLRTAARTLTTVAPALADWGAATGARTVLLPHPRSFCAGVERAIDIVERVLVQRGAPVYVRKQIVHNSHVVARLEGLGAVFVEELAEVPAGATVVFSAHGVSPAVRDEAAARGLGVVDATCPLVAKVHSEARRFADRGDTVLFIGHDGHEETQGTVGERPGSTVLVEDLAGAARVRVPDPGRVSYLVQTTLGVEEVAEIVGVLHDRFPALQGPASDDICYATTNRQHALRSVARQADLVLVVGSRNSSNANRLVELARRLGTPAHLVDDPGGIDLAWLPDAATVAVTAGASTPASLVDATVDALRGLGPVDVREHVATTEDIEFTLPKEVRNP</sequence>
<keyword evidence="4 5" id="KW-0411">Iron-sulfur</keyword>
<feature type="binding site" evidence="5">
    <location>
        <position position="427"/>
    </location>
    <ligand>
        <name>(2E)-4-hydroxy-3-methylbut-2-enyl diphosphate</name>
        <dbReference type="ChEBI" id="CHEBI:128753"/>
    </ligand>
</feature>
<keyword evidence="5" id="KW-0560">Oxidoreductase</keyword>
<evidence type="ECO:0000256" key="2">
    <source>
        <dbReference type="ARBA" id="ARBA00022723"/>
    </source>
</evidence>
<dbReference type="CDD" id="cd13944">
    <property type="entry name" value="lytB_ispH"/>
    <property type="match status" value="1"/>
</dbReference>
<dbReference type="RefSeq" id="WP_238344811.1">
    <property type="nucleotide sequence ID" value="NZ_JACBZA010000001.1"/>
</dbReference>
<evidence type="ECO:0000256" key="1">
    <source>
        <dbReference type="ARBA" id="ARBA00022485"/>
    </source>
</evidence>
<evidence type="ECO:0000313" key="8">
    <source>
        <dbReference type="Proteomes" id="UP000199052"/>
    </source>
</evidence>
<dbReference type="PANTHER" id="PTHR30426:SF0">
    <property type="entry name" value="4-HYDROXY-3-METHYLBUT-2-ENYL DIPHOSPHATE REDUCTASE"/>
    <property type="match status" value="1"/>
</dbReference>
<feature type="binding site" evidence="5">
    <location>
        <position position="470"/>
    </location>
    <ligand>
        <name>dimethylallyl diphosphate</name>
        <dbReference type="ChEBI" id="CHEBI:57623"/>
    </ligand>
</feature>
<feature type="binding site" evidence="5">
    <location>
        <position position="428"/>
    </location>
    <ligand>
        <name>(2E)-4-hydroxy-3-methylbut-2-enyl diphosphate</name>
        <dbReference type="ChEBI" id="CHEBI:128753"/>
    </ligand>
</feature>
<feature type="binding site" evidence="5">
    <location>
        <position position="278"/>
    </location>
    <ligand>
        <name>(2E)-4-hydroxy-3-methylbut-2-enyl diphosphate</name>
        <dbReference type="ChEBI" id="CHEBI:128753"/>
    </ligand>
</feature>
<organism evidence="7 8">
    <name type="scientific">Actinopolymorpha cephalotaxi</name>
    <dbReference type="NCBI Taxonomy" id="504797"/>
    <lineage>
        <taxon>Bacteria</taxon>
        <taxon>Bacillati</taxon>
        <taxon>Actinomycetota</taxon>
        <taxon>Actinomycetes</taxon>
        <taxon>Propionibacteriales</taxon>
        <taxon>Actinopolymorphaceae</taxon>
        <taxon>Actinopolymorpha</taxon>
    </lineage>
</organism>
<feature type="binding site" evidence="5">
    <location>
        <position position="278"/>
    </location>
    <ligand>
        <name>dimethylallyl diphosphate</name>
        <dbReference type="ChEBI" id="CHEBI:57623"/>
    </ligand>
</feature>
<feature type="binding site" evidence="5">
    <location>
        <position position="300"/>
    </location>
    <ligand>
        <name>[4Fe-4S] cluster</name>
        <dbReference type="ChEBI" id="CHEBI:49883"/>
    </ligand>
</feature>
<dbReference type="SUPFAM" id="SSF53167">
    <property type="entry name" value="Purine and uridine phosphorylases"/>
    <property type="match status" value="1"/>
</dbReference>
<protein>
    <recommendedName>
        <fullName evidence="5">4-hydroxy-3-methylbut-2-enyl diphosphate reductase</fullName>
        <shortName evidence="5">HMBPP reductase</shortName>
        <ecNumber evidence="5">1.17.7.4</ecNumber>
    </recommendedName>
</protein>
<dbReference type="Proteomes" id="UP000199052">
    <property type="component" value="Unassembled WGS sequence"/>
</dbReference>
<feature type="domain" description="Nucleoside phosphorylase" evidence="6">
    <location>
        <begin position="31"/>
        <end position="172"/>
    </location>
</feature>
<dbReference type="GO" id="GO:0019288">
    <property type="term" value="P:isopentenyl diphosphate biosynthetic process, methylerythritol 4-phosphate pathway"/>
    <property type="evidence" value="ECO:0007669"/>
    <property type="project" value="UniProtKB-UniRule"/>
</dbReference>
<comment type="pathway">
    <text evidence="5">Isoprenoid biosynthesis; isopentenyl diphosphate biosynthesis via DXP pathway; isopentenyl diphosphate from 1-deoxy-D-xylulose 5-phosphate: step 6/6.</text>
</comment>
<feature type="binding site" evidence="5">
    <location>
        <position position="368"/>
    </location>
    <ligand>
        <name>(2E)-4-hydroxy-3-methylbut-2-enyl diphosphate</name>
        <dbReference type="ChEBI" id="CHEBI:128753"/>
    </ligand>
</feature>
<evidence type="ECO:0000313" key="7">
    <source>
        <dbReference type="EMBL" id="SFF94216.1"/>
    </source>
</evidence>
<comment type="cofactor">
    <cofactor evidence="5">
        <name>[4Fe-4S] cluster</name>
        <dbReference type="ChEBI" id="CHEBI:49883"/>
    </cofactor>
    <text evidence="5">Binds 1 [4Fe-4S] cluster per subunit.</text>
</comment>
<feature type="binding site" evidence="5">
    <location>
        <position position="428"/>
    </location>
    <ligand>
        <name>dimethylallyl diphosphate</name>
        <dbReference type="ChEBI" id="CHEBI:57623"/>
    </ligand>
</feature>
<dbReference type="Gene3D" id="3.40.50.11270">
    <property type="match status" value="1"/>
</dbReference>
<evidence type="ECO:0000259" key="6">
    <source>
        <dbReference type="Pfam" id="PF01048"/>
    </source>
</evidence>
<feature type="binding site" evidence="5">
    <location>
        <position position="426"/>
    </location>
    <ligand>
        <name>(2E)-4-hydroxy-3-methylbut-2-enyl diphosphate</name>
        <dbReference type="ChEBI" id="CHEBI:128753"/>
    </ligand>
</feature>
<feature type="binding site" evidence="5">
    <location>
        <position position="245"/>
    </location>
    <ligand>
        <name>dimethylallyl diphosphate</name>
        <dbReference type="ChEBI" id="CHEBI:57623"/>
    </ligand>
</feature>
<dbReference type="InterPro" id="IPR035994">
    <property type="entry name" value="Nucleoside_phosphorylase_sf"/>
</dbReference>
<dbReference type="EC" id="1.17.7.4" evidence="5"/>
<keyword evidence="1 5" id="KW-0004">4Fe-4S</keyword>
<dbReference type="Gene3D" id="3.40.1010.20">
    <property type="entry name" value="4-hydroxy-3-methylbut-2-enyl diphosphate reductase, catalytic domain"/>
    <property type="match status" value="2"/>
</dbReference>
<comment type="function">
    <text evidence="5">Catalyzes the conversion of 1-hydroxy-2-methyl-2-(E)-butenyl 4-diphosphate (HMBPP) into a mixture of isopentenyl diphosphate (IPP) and dimethylallyl diphosphate (DMAPP). Acts in the terminal step of the DOXP/MEP pathway for isoprenoid precursor biosynthesis.</text>
</comment>
<feature type="binding site" evidence="5">
    <location>
        <position position="470"/>
    </location>
    <ligand>
        <name>(2E)-4-hydroxy-3-methylbut-2-enyl diphosphate</name>
        <dbReference type="ChEBI" id="CHEBI:128753"/>
    </ligand>
</feature>
<accession>A0A1I2MY12</accession>
<feature type="binding site" evidence="5">
    <location>
        <position position="470"/>
    </location>
    <ligand>
        <name>isopentenyl diphosphate</name>
        <dbReference type="ChEBI" id="CHEBI:128769"/>
    </ligand>
</feature>
<feature type="binding site" evidence="5">
    <location>
        <position position="328"/>
    </location>
    <ligand>
        <name>isopentenyl diphosphate</name>
        <dbReference type="ChEBI" id="CHEBI:128769"/>
    </ligand>
</feature>
<comment type="similarity">
    <text evidence="5">Belongs to the IspH family.</text>
</comment>
<dbReference type="GO" id="GO:0009116">
    <property type="term" value="P:nucleoside metabolic process"/>
    <property type="evidence" value="ECO:0007669"/>
    <property type="project" value="InterPro"/>
</dbReference>
<dbReference type="GO" id="GO:0050992">
    <property type="term" value="P:dimethylallyl diphosphate biosynthetic process"/>
    <property type="evidence" value="ECO:0007669"/>
    <property type="project" value="UniProtKB-UniRule"/>
</dbReference>
<dbReference type="NCBIfam" id="TIGR00216">
    <property type="entry name" value="ispH_lytB"/>
    <property type="match status" value="1"/>
</dbReference>
<dbReference type="EMBL" id="FOOI01000003">
    <property type="protein sequence ID" value="SFF94216.1"/>
    <property type="molecule type" value="Genomic_DNA"/>
</dbReference>
<dbReference type="HAMAP" id="MF_00191">
    <property type="entry name" value="IspH"/>
    <property type="match status" value="1"/>
</dbReference>
<feature type="binding site" evidence="5">
    <location>
        <position position="245"/>
    </location>
    <ligand>
        <name>(2E)-4-hydroxy-3-methylbut-2-enyl diphosphate</name>
        <dbReference type="ChEBI" id="CHEBI:128753"/>
    </ligand>
</feature>
<dbReference type="STRING" id="504797.SAMN05421678_10324"/>
<feature type="binding site" evidence="5">
    <location>
        <position position="426"/>
    </location>
    <ligand>
        <name>isopentenyl diphosphate</name>
        <dbReference type="ChEBI" id="CHEBI:128769"/>
    </ligand>
</feature>
<evidence type="ECO:0000256" key="5">
    <source>
        <dbReference type="HAMAP-Rule" id="MF_00191"/>
    </source>
</evidence>
<dbReference type="InterPro" id="IPR000845">
    <property type="entry name" value="Nucleoside_phosphorylase_d"/>
</dbReference>
<evidence type="ECO:0000256" key="4">
    <source>
        <dbReference type="ARBA" id="ARBA00023014"/>
    </source>
</evidence>
<feature type="binding site" evidence="5">
    <location>
        <position position="245"/>
    </location>
    <ligand>
        <name>isopentenyl diphosphate</name>
        <dbReference type="ChEBI" id="CHEBI:128769"/>
    </ligand>
</feature>
<comment type="pathway">
    <text evidence="5">Isoprenoid biosynthesis; dimethylallyl diphosphate biosynthesis; dimethylallyl diphosphate from (2E)-4-hydroxy-3-methylbutenyl diphosphate: step 1/1.</text>
</comment>
<dbReference type="GO" id="GO:0051745">
    <property type="term" value="F:4-hydroxy-3-methylbut-2-enyl diphosphate reductase activity"/>
    <property type="evidence" value="ECO:0007669"/>
    <property type="project" value="UniProtKB-UniRule"/>
</dbReference>
<feature type="binding site" evidence="5">
    <location>
        <position position="427"/>
    </location>
    <ligand>
        <name>dimethylallyl diphosphate</name>
        <dbReference type="ChEBI" id="CHEBI:57623"/>
    </ligand>
</feature>
<dbReference type="UniPathway" id="UPA00059">
    <property type="reaction ID" value="UER00105"/>
</dbReference>
<keyword evidence="3 5" id="KW-0408">Iron</keyword>
<dbReference type="PANTHER" id="PTHR30426">
    <property type="entry name" value="4-HYDROXY-3-METHYLBUT-2-ENYL DIPHOSPHATE REDUCTASE"/>
    <property type="match status" value="1"/>
</dbReference>
<dbReference type="AlphaFoldDB" id="A0A1I2MY12"/>
<dbReference type="Pfam" id="PF02401">
    <property type="entry name" value="LYTB"/>
    <property type="match status" value="1"/>
</dbReference>
<feature type="binding site" evidence="5">
    <location>
        <position position="328"/>
    </location>
    <ligand>
        <name>dimethylallyl diphosphate</name>
        <dbReference type="ChEBI" id="CHEBI:57623"/>
    </ligand>
</feature>
<feature type="binding site" evidence="5">
    <location>
        <position position="328"/>
    </location>
    <ligand>
        <name>(2E)-4-hydroxy-3-methylbut-2-enyl diphosphate</name>
        <dbReference type="ChEBI" id="CHEBI:128753"/>
    </ligand>
</feature>
<dbReference type="Gene3D" id="3.40.50.1580">
    <property type="entry name" value="Nucleoside phosphorylase domain"/>
    <property type="match status" value="1"/>
</dbReference>
<dbReference type="InterPro" id="IPR003451">
    <property type="entry name" value="LytB/IspH"/>
</dbReference>
<feature type="binding site" evidence="5">
    <location>
        <position position="428"/>
    </location>
    <ligand>
        <name>isopentenyl diphosphate</name>
        <dbReference type="ChEBI" id="CHEBI:128769"/>
    </ligand>
</feature>
<dbReference type="GO" id="GO:0016114">
    <property type="term" value="P:terpenoid biosynthetic process"/>
    <property type="evidence" value="ECO:0007669"/>
    <property type="project" value="UniProtKB-UniRule"/>
</dbReference>